<sequence>MLVKLRNEIKQTGEYQPGLCPPDGNQMTQHRARSGADGNNGYVIQQLIPRTVGGRSIRSMDGDT</sequence>
<evidence type="ECO:0000256" key="1">
    <source>
        <dbReference type="SAM" id="MobiDB-lite"/>
    </source>
</evidence>
<dbReference type="EMBL" id="CP019706">
    <property type="protein sequence ID" value="ARJ44020.1"/>
    <property type="molecule type" value="Genomic_DNA"/>
</dbReference>
<accession>A0A1W6BAB8</accession>
<dbReference type="KEGG" id="palh:B1H58_19545"/>
<dbReference type="Proteomes" id="UP000192900">
    <property type="component" value="Chromosome"/>
</dbReference>
<reference evidence="2 3" key="1">
    <citation type="submission" date="2017-02" db="EMBL/GenBank/DDBJ databases">
        <title>Complete genome sequence of the drought resistance-promoting endophyte Pantoea alhagi LTYR-11Z.</title>
        <authorList>
            <person name="Zhang L."/>
        </authorList>
    </citation>
    <scope>NUCLEOTIDE SEQUENCE [LARGE SCALE GENOMIC DNA]</scope>
    <source>
        <strain evidence="2 3">LTYR-11Z</strain>
    </source>
</reference>
<evidence type="ECO:0000313" key="3">
    <source>
        <dbReference type="Proteomes" id="UP000192900"/>
    </source>
</evidence>
<keyword evidence="3" id="KW-1185">Reference proteome</keyword>
<dbReference type="AlphaFoldDB" id="A0A1W6BAB8"/>
<name>A0A1W6BAB8_9GAMM</name>
<feature type="region of interest" description="Disordered" evidence="1">
    <location>
        <begin position="13"/>
        <end position="40"/>
    </location>
</feature>
<protein>
    <submittedName>
        <fullName evidence="2">Uncharacterized protein</fullName>
    </submittedName>
</protein>
<organism evidence="2 3">
    <name type="scientific">Pantoea alhagi</name>
    <dbReference type="NCBI Taxonomy" id="1891675"/>
    <lineage>
        <taxon>Bacteria</taxon>
        <taxon>Pseudomonadati</taxon>
        <taxon>Pseudomonadota</taxon>
        <taxon>Gammaproteobacteria</taxon>
        <taxon>Enterobacterales</taxon>
        <taxon>Erwiniaceae</taxon>
        <taxon>Pantoea</taxon>
    </lineage>
</organism>
<gene>
    <name evidence="2" type="ORF">B1H58_19545</name>
</gene>
<proteinExistence type="predicted"/>
<evidence type="ECO:0000313" key="2">
    <source>
        <dbReference type="EMBL" id="ARJ44020.1"/>
    </source>
</evidence>